<gene>
    <name evidence="1" type="ORF">L6164_025563</name>
</gene>
<comment type="caution">
    <text evidence="1">The sequence shown here is derived from an EMBL/GenBank/DDBJ whole genome shotgun (WGS) entry which is preliminary data.</text>
</comment>
<organism evidence="1 2">
    <name type="scientific">Bauhinia variegata</name>
    <name type="common">Purple orchid tree</name>
    <name type="synonym">Phanera variegata</name>
    <dbReference type="NCBI Taxonomy" id="167791"/>
    <lineage>
        <taxon>Eukaryota</taxon>
        <taxon>Viridiplantae</taxon>
        <taxon>Streptophyta</taxon>
        <taxon>Embryophyta</taxon>
        <taxon>Tracheophyta</taxon>
        <taxon>Spermatophyta</taxon>
        <taxon>Magnoliopsida</taxon>
        <taxon>eudicotyledons</taxon>
        <taxon>Gunneridae</taxon>
        <taxon>Pentapetalae</taxon>
        <taxon>rosids</taxon>
        <taxon>fabids</taxon>
        <taxon>Fabales</taxon>
        <taxon>Fabaceae</taxon>
        <taxon>Cercidoideae</taxon>
        <taxon>Cercideae</taxon>
        <taxon>Bauhiniinae</taxon>
        <taxon>Bauhinia</taxon>
    </lineage>
</organism>
<name>A0ACB9M0P2_BAUVA</name>
<evidence type="ECO:0000313" key="1">
    <source>
        <dbReference type="EMBL" id="KAI4317714.1"/>
    </source>
</evidence>
<dbReference type="EMBL" id="CM039435">
    <property type="protein sequence ID" value="KAI4317714.1"/>
    <property type="molecule type" value="Genomic_DNA"/>
</dbReference>
<evidence type="ECO:0000313" key="2">
    <source>
        <dbReference type="Proteomes" id="UP000828941"/>
    </source>
</evidence>
<proteinExistence type="predicted"/>
<protein>
    <submittedName>
        <fullName evidence="1">Uncharacterized protein</fullName>
    </submittedName>
</protein>
<accession>A0ACB9M0P2</accession>
<reference evidence="1 2" key="1">
    <citation type="journal article" date="2022" name="DNA Res.">
        <title>Chromosomal-level genome assembly of the orchid tree Bauhinia variegata (Leguminosae; Cercidoideae) supports the allotetraploid origin hypothesis of Bauhinia.</title>
        <authorList>
            <person name="Zhong Y."/>
            <person name="Chen Y."/>
            <person name="Zheng D."/>
            <person name="Pang J."/>
            <person name="Liu Y."/>
            <person name="Luo S."/>
            <person name="Meng S."/>
            <person name="Qian L."/>
            <person name="Wei D."/>
            <person name="Dai S."/>
            <person name="Zhou R."/>
        </authorList>
    </citation>
    <scope>NUCLEOTIDE SEQUENCE [LARGE SCALE GENOMIC DNA]</scope>
    <source>
        <strain evidence="1">BV-YZ2020</strain>
    </source>
</reference>
<sequence length="353" mass="39866">MVQFPEEVIVEILLRLPVKSLLRFRSVSKQWLSLISDTQFGKSHFELAYARTDRLIYIADSQVRSIDFEAPFHDDSAVARLNLPTTVSFMWPKITGSCRGLLLLENYPSLLVWNPSTGSHKLAPYSAIAASNVFTFLFGFGYDPSTDDFLIVAASYDPQADLGSAHFEFFSLKTNSWKKLEGDFPYMNHMDNARAGSLVNGAIHWLAFRHDVSQTVIVAFDLTEKKLKELPWCDGLDVDDCELVLLGGFLCLCVDVNNMWVMKEYGVQSSWTKLDKVFDIPGSYYLPICYTKGGHIVGTDGDNGLLKNNHNGELLEYREYCDDRHGCQVALYTHSLLTLPLGEAVEDRQQYQA</sequence>
<keyword evidence="2" id="KW-1185">Reference proteome</keyword>
<dbReference type="Proteomes" id="UP000828941">
    <property type="component" value="Chromosome 10"/>
</dbReference>